<proteinExistence type="predicted"/>
<dbReference type="CDD" id="cd17535">
    <property type="entry name" value="REC_NarL-like"/>
    <property type="match status" value="1"/>
</dbReference>
<dbReference type="Gene3D" id="3.40.50.2300">
    <property type="match status" value="1"/>
</dbReference>
<dbReference type="SMART" id="SM00421">
    <property type="entry name" value="HTH_LUXR"/>
    <property type="match status" value="1"/>
</dbReference>
<dbReference type="KEGG" id="scad:DN051_43025"/>
<keyword evidence="8" id="KW-0614">Plasmid</keyword>
<dbReference type="AlphaFoldDB" id="A0A2Z4JEV3"/>
<dbReference type="SUPFAM" id="SSF46894">
    <property type="entry name" value="C-terminal effector domain of the bipartite response regulators"/>
    <property type="match status" value="1"/>
</dbReference>
<feature type="modified residue" description="4-aspartylphosphate" evidence="5">
    <location>
        <position position="58"/>
    </location>
</feature>
<dbReference type="InterPro" id="IPR011006">
    <property type="entry name" value="CheY-like_superfamily"/>
</dbReference>
<evidence type="ECO:0000256" key="2">
    <source>
        <dbReference type="ARBA" id="ARBA00023015"/>
    </source>
</evidence>
<geneLocation type="plasmid" evidence="8 9">
    <name>unnamed1</name>
</geneLocation>
<dbReference type="GO" id="GO:0006355">
    <property type="term" value="P:regulation of DNA-templated transcription"/>
    <property type="evidence" value="ECO:0007669"/>
    <property type="project" value="InterPro"/>
</dbReference>
<keyword evidence="1 5" id="KW-0597">Phosphoprotein</keyword>
<evidence type="ECO:0000313" key="9">
    <source>
        <dbReference type="Proteomes" id="UP000249616"/>
    </source>
</evidence>
<evidence type="ECO:0000256" key="3">
    <source>
        <dbReference type="ARBA" id="ARBA00023125"/>
    </source>
</evidence>
<keyword evidence="4" id="KW-0804">Transcription</keyword>
<dbReference type="PROSITE" id="PS00622">
    <property type="entry name" value="HTH_LUXR_1"/>
    <property type="match status" value="1"/>
</dbReference>
<dbReference type="Pfam" id="PF00072">
    <property type="entry name" value="Response_reg"/>
    <property type="match status" value="1"/>
</dbReference>
<dbReference type="InterPro" id="IPR001789">
    <property type="entry name" value="Sig_transdc_resp-reg_receiver"/>
</dbReference>
<accession>A0A2Z4JEV3</accession>
<dbReference type="PROSITE" id="PS50110">
    <property type="entry name" value="RESPONSE_REGULATORY"/>
    <property type="match status" value="1"/>
</dbReference>
<dbReference type="RefSeq" id="WP_112443394.1">
    <property type="nucleotide sequence ID" value="NZ_CP030074.1"/>
</dbReference>
<evidence type="ECO:0000259" key="7">
    <source>
        <dbReference type="PROSITE" id="PS50110"/>
    </source>
</evidence>
<evidence type="ECO:0000313" key="8">
    <source>
        <dbReference type="EMBL" id="AWW43649.1"/>
    </source>
</evidence>
<keyword evidence="3 8" id="KW-0238">DNA-binding</keyword>
<dbReference type="InterPro" id="IPR000792">
    <property type="entry name" value="Tscrpt_reg_LuxR_C"/>
</dbReference>
<dbReference type="PROSITE" id="PS50043">
    <property type="entry name" value="HTH_LUXR_2"/>
    <property type="match status" value="1"/>
</dbReference>
<dbReference type="GO" id="GO:0000160">
    <property type="term" value="P:phosphorelay signal transduction system"/>
    <property type="evidence" value="ECO:0007669"/>
    <property type="project" value="InterPro"/>
</dbReference>
<dbReference type="Pfam" id="PF00196">
    <property type="entry name" value="GerE"/>
    <property type="match status" value="1"/>
</dbReference>
<dbReference type="InterPro" id="IPR058245">
    <property type="entry name" value="NreC/VraR/RcsB-like_REC"/>
</dbReference>
<dbReference type="EMBL" id="CP030074">
    <property type="protein sequence ID" value="AWW43649.1"/>
    <property type="molecule type" value="Genomic_DNA"/>
</dbReference>
<evidence type="ECO:0000259" key="6">
    <source>
        <dbReference type="PROSITE" id="PS50043"/>
    </source>
</evidence>
<name>A0A2Z4JEV3_9ACTN</name>
<dbReference type="GO" id="GO:0003677">
    <property type="term" value="F:DNA binding"/>
    <property type="evidence" value="ECO:0007669"/>
    <property type="project" value="UniProtKB-KW"/>
</dbReference>
<evidence type="ECO:0000256" key="5">
    <source>
        <dbReference type="PROSITE-ProRule" id="PRU00169"/>
    </source>
</evidence>
<dbReference type="PANTHER" id="PTHR43214">
    <property type="entry name" value="TWO-COMPONENT RESPONSE REGULATOR"/>
    <property type="match status" value="1"/>
</dbReference>
<dbReference type="InterPro" id="IPR016032">
    <property type="entry name" value="Sig_transdc_resp-reg_C-effctor"/>
</dbReference>
<protein>
    <submittedName>
        <fullName evidence="8">DNA-binding response regulator</fullName>
    </submittedName>
</protein>
<keyword evidence="9" id="KW-1185">Reference proteome</keyword>
<dbReference type="PANTHER" id="PTHR43214:SF24">
    <property type="entry name" value="TRANSCRIPTIONAL REGULATORY PROTEIN NARL-RELATED"/>
    <property type="match status" value="1"/>
</dbReference>
<feature type="domain" description="HTH luxR-type" evidence="6">
    <location>
        <begin position="144"/>
        <end position="209"/>
    </location>
</feature>
<dbReference type="InterPro" id="IPR039420">
    <property type="entry name" value="WalR-like"/>
</dbReference>
<dbReference type="Proteomes" id="UP000249616">
    <property type="component" value="Plasmid unnamed1"/>
</dbReference>
<dbReference type="CDD" id="cd06170">
    <property type="entry name" value="LuxR_C_like"/>
    <property type="match status" value="1"/>
</dbReference>
<keyword evidence="2" id="KW-0805">Transcription regulation</keyword>
<gene>
    <name evidence="8" type="ORF">DN051_43025</name>
</gene>
<dbReference type="SMART" id="SM00448">
    <property type="entry name" value="REC"/>
    <property type="match status" value="1"/>
</dbReference>
<feature type="domain" description="Response regulatory" evidence="7">
    <location>
        <begin position="7"/>
        <end position="126"/>
    </location>
</feature>
<organism evidence="8 9">
    <name type="scientific">Streptomyces cadmiisoli</name>
    <dbReference type="NCBI Taxonomy" id="2184053"/>
    <lineage>
        <taxon>Bacteria</taxon>
        <taxon>Bacillati</taxon>
        <taxon>Actinomycetota</taxon>
        <taxon>Actinomycetes</taxon>
        <taxon>Kitasatosporales</taxon>
        <taxon>Streptomycetaceae</taxon>
        <taxon>Streptomyces</taxon>
        <taxon>Streptomyces aurantiacus group</taxon>
    </lineage>
</organism>
<evidence type="ECO:0000256" key="1">
    <source>
        <dbReference type="ARBA" id="ARBA00022553"/>
    </source>
</evidence>
<dbReference type="SUPFAM" id="SSF52172">
    <property type="entry name" value="CheY-like"/>
    <property type="match status" value="1"/>
</dbReference>
<sequence>MTRPPLRLLLVDDHAVVRAGLRALLDGEPGFAVVGETGDGATGVRLAEQLRPDVTLMDLRLSDNAAADGVETTRRMLAAAPGTRVVILTSYGSQHDVLRAVEAGASGYVLKAGPPEELLRAIRAAAAGGMGMAPEVTTHLAGRGAGPEPALSAREVEVLRLLAGGHSNRAIADALFLAEATVKTHLIRIYRKLGTDNRVSTVKEAIRLGLIDIDTLM</sequence>
<evidence type="ECO:0000256" key="4">
    <source>
        <dbReference type="ARBA" id="ARBA00023163"/>
    </source>
</evidence>
<reference evidence="9" key="1">
    <citation type="submission" date="2018-06" db="EMBL/GenBank/DDBJ databases">
        <authorList>
            <person name="Li K."/>
        </authorList>
    </citation>
    <scope>NUCLEOTIDE SEQUENCE [LARGE SCALE GENOMIC DNA]</scope>
    <source>
        <strain evidence="9">ZFG47</strain>
        <plasmid evidence="9">unnamed1</plasmid>
    </source>
</reference>
<dbReference type="PRINTS" id="PR00038">
    <property type="entry name" value="HTHLUXR"/>
</dbReference>